<dbReference type="InterPro" id="IPR039421">
    <property type="entry name" value="Type_1_exporter"/>
</dbReference>
<proteinExistence type="predicted"/>
<dbReference type="InterPro" id="IPR011527">
    <property type="entry name" value="ABC1_TM_dom"/>
</dbReference>
<feature type="domain" description="ABC transporter" evidence="8">
    <location>
        <begin position="356"/>
        <end position="596"/>
    </location>
</feature>
<evidence type="ECO:0000259" key="8">
    <source>
        <dbReference type="PROSITE" id="PS50893"/>
    </source>
</evidence>
<comment type="subcellular location">
    <subcellularLocation>
        <location evidence="1">Cell membrane</location>
        <topology evidence="1">Multi-pass membrane protein</topology>
    </subcellularLocation>
</comment>
<dbReference type="SUPFAM" id="SSF52540">
    <property type="entry name" value="P-loop containing nucleoside triphosphate hydrolases"/>
    <property type="match status" value="1"/>
</dbReference>
<dbReference type="PROSITE" id="PS50929">
    <property type="entry name" value="ABC_TM1F"/>
    <property type="match status" value="1"/>
</dbReference>
<dbReference type="EMBL" id="JAGGLL010000023">
    <property type="protein sequence ID" value="MBP2023121.1"/>
    <property type="molecule type" value="Genomic_DNA"/>
</dbReference>
<feature type="domain" description="ABC transmembrane type-1" evidence="9">
    <location>
        <begin position="41"/>
        <end position="322"/>
    </location>
</feature>
<dbReference type="Pfam" id="PF00005">
    <property type="entry name" value="ABC_tran"/>
    <property type="match status" value="1"/>
</dbReference>
<keyword evidence="6 7" id="KW-0472">Membrane</keyword>
<keyword evidence="5 7" id="KW-1133">Transmembrane helix</keyword>
<keyword evidence="4 10" id="KW-0067">ATP-binding</keyword>
<evidence type="ECO:0000256" key="5">
    <source>
        <dbReference type="ARBA" id="ARBA00022989"/>
    </source>
</evidence>
<keyword evidence="3" id="KW-0547">Nucleotide-binding</keyword>
<evidence type="ECO:0000256" key="4">
    <source>
        <dbReference type="ARBA" id="ARBA00022840"/>
    </source>
</evidence>
<dbReference type="InterPro" id="IPR036640">
    <property type="entry name" value="ABC1_TM_sf"/>
</dbReference>
<evidence type="ECO:0000256" key="2">
    <source>
        <dbReference type="ARBA" id="ARBA00022692"/>
    </source>
</evidence>
<dbReference type="PANTHER" id="PTHR24221:SF646">
    <property type="entry name" value="HAEMOLYSIN SECRETION ATP-BINDING PROTEIN"/>
    <property type="match status" value="1"/>
</dbReference>
<dbReference type="Gene3D" id="1.20.1560.10">
    <property type="entry name" value="ABC transporter type 1, transmembrane domain"/>
    <property type="match status" value="1"/>
</dbReference>
<feature type="transmembrane region" description="Helical" evidence="7">
    <location>
        <begin position="263"/>
        <end position="284"/>
    </location>
</feature>
<keyword evidence="2 7" id="KW-0812">Transmembrane</keyword>
<comment type="caution">
    <text evidence="10">The sequence shown here is derived from an EMBL/GenBank/DDBJ whole genome shotgun (WGS) entry which is preliminary data.</text>
</comment>
<evidence type="ECO:0000256" key="6">
    <source>
        <dbReference type="ARBA" id="ARBA00023136"/>
    </source>
</evidence>
<dbReference type="PANTHER" id="PTHR24221">
    <property type="entry name" value="ATP-BINDING CASSETTE SUB-FAMILY B"/>
    <property type="match status" value="1"/>
</dbReference>
<feature type="transmembrane region" description="Helical" evidence="7">
    <location>
        <begin position="177"/>
        <end position="193"/>
    </location>
</feature>
<dbReference type="SMART" id="SM00382">
    <property type="entry name" value="AAA"/>
    <property type="match status" value="1"/>
</dbReference>
<dbReference type="PROSITE" id="PS50893">
    <property type="entry name" value="ABC_TRANSPORTER_2"/>
    <property type="match status" value="1"/>
</dbReference>
<reference evidence="10 11" key="1">
    <citation type="submission" date="2021-03" db="EMBL/GenBank/DDBJ databases">
        <title>Genomic Encyclopedia of Type Strains, Phase IV (KMG-IV): sequencing the most valuable type-strain genomes for metagenomic binning, comparative biology and taxonomic classification.</title>
        <authorList>
            <person name="Goeker M."/>
        </authorList>
    </citation>
    <scope>NUCLEOTIDE SEQUENCE [LARGE SCALE GENOMIC DNA]</scope>
    <source>
        <strain evidence="10 11">DSM 28650</strain>
    </source>
</reference>
<evidence type="ECO:0000259" key="9">
    <source>
        <dbReference type="PROSITE" id="PS50929"/>
    </source>
</evidence>
<evidence type="ECO:0000256" key="1">
    <source>
        <dbReference type="ARBA" id="ARBA00004651"/>
    </source>
</evidence>
<feature type="transmembrane region" description="Helical" evidence="7">
    <location>
        <begin position="153"/>
        <end position="171"/>
    </location>
</feature>
<evidence type="ECO:0000256" key="3">
    <source>
        <dbReference type="ARBA" id="ARBA00022741"/>
    </source>
</evidence>
<dbReference type="InterPro" id="IPR003593">
    <property type="entry name" value="AAA+_ATPase"/>
</dbReference>
<dbReference type="InterPro" id="IPR003439">
    <property type="entry name" value="ABC_transporter-like_ATP-bd"/>
</dbReference>
<dbReference type="GO" id="GO:0005524">
    <property type="term" value="F:ATP binding"/>
    <property type="evidence" value="ECO:0007669"/>
    <property type="project" value="UniProtKB-KW"/>
</dbReference>
<dbReference type="Proteomes" id="UP001519308">
    <property type="component" value="Unassembled WGS sequence"/>
</dbReference>
<dbReference type="RefSeq" id="WP_021285107.1">
    <property type="nucleotide sequence ID" value="NZ_JAGGLL010000023.1"/>
</dbReference>
<dbReference type="InterPro" id="IPR027417">
    <property type="entry name" value="P-loop_NTPase"/>
</dbReference>
<name>A0ABS4K7B3_9CLOT</name>
<evidence type="ECO:0000256" key="7">
    <source>
        <dbReference type="SAM" id="Phobius"/>
    </source>
</evidence>
<evidence type="ECO:0000313" key="11">
    <source>
        <dbReference type="Proteomes" id="UP001519308"/>
    </source>
</evidence>
<organism evidence="10 11">
    <name type="scientific">Clostridium punense</name>
    <dbReference type="NCBI Taxonomy" id="1054297"/>
    <lineage>
        <taxon>Bacteria</taxon>
        <taxon>Bacillati</taxon>
        <taxon>Bacillota</taxon>
        <taxon>Clostridia</taxon>
        <taxon>Eubacteriales</taxon>
        <taxon>Clostridiaceae</taxon>
        <taxon>Clostridium</taxon>
    </lineage>
</organism>
<evidence type="ECO:0000313" key="10">
    <source>
        <dbReference type="EMBL" id="MBP2023121.1"/>
    </source>
</evidence>
<dbReference type="SUPFAM" id="SSF90123">
    <property type="entry name" value="ABC transporter transmembrane region"/>
    <property type="match status" value="1"/>
</dbReference>
<gene>
    <name evidence="10" type="ORF">J2Z44_002955</name>
</gene>
<dbReference type="Gene3D" id="3.40.50.300">
    <property type="entry name" value="P-loop containing nucleotide triphosphate hydrolases"/>
    <property type="match status" value="1"/>
</dbReference>
<keyword evidence="11" id="KW-1185">Reference proteome</keyword>
<feature type="transmembrane region" description="Helical" evidence="7">
    <location>
        <begin position="73"/>
        <end position="96"/>
    </location>
</feature>
<feature type="transmembrane region" description="Helical" evidence="7">
    <location>
        <begin position="33"/>
        <end position="53"/>
    </location>
</feature>
<protein>
    <submittedName>
        <fullName evidence="10">ATP-binding cassette subfamily C protein</fullName>
    </submittedName>
</protein>
<sequence length="610" mass="70218">MGEDRIKRKKEKRSIFTNLKFLISKAWAIDKTLFWDFGCYTLMTAIAPFIGIFTPKFLIDELMGNKKTETLVLILGGFFLLSAIVNYLSAYFYGAYYPKVVVTRFKFINMMQEKCMNMDFRHTENPETLNNMESAERAIGSSNTGVEGIYHKLFGLFGAGISFLGYVAIVAVLNPLVLLYLIFNVLVTYFLTLKVKTFEHSKKDEISDKNRKAEYIYKTMYDFSYGKDIRIYKLGAWLSKKFQHFKDDGVAIQRKIKYKYFKVGVVEVILLLLREGIIYGYLIYRVVRGNMTIGDFTMYFATISGFAMWMQKVMADLAFIRSQNLYLNDFRDFLEIDDEKEKPNPVAIPECGAYEIEFRNVSFKYPHSDRYIYKNLSFTIKPGQRLAIVGVNGAGKTTFVKLLTRLYDPTEGEILINGINIKEFNKKEYNKLFSVVFQEIRMFAFSVAENVALTTKDNLDEERVIKAIEKAGMGDKVRSLKKGIHTTLLKFLDEEGIELSGGENQKLALARAIYKDGHIIVLDEPTAALDAIAEYNIYKGFNDLVGDKTAIYISHRLASTRFCDVIAFFEDGQIKEYGTHEELLAKNGKYAEMFNIQAHYYQEEAEREVV</sequence>
<accession>A0ABS4K7B3</accession>